<evidence type="ECO:0000313" key="2">
    <source>
        <dbReference type="Proteomes" id="UP001497382"/>
    </source>
</evidence>
<evidence type="ECO:0000313" key="1">
    <source>
        <dbReference type="EMBL" id="CAL1280232.1"/>
    </source>
</evidence>
<protein>
    <submittedName>
        <fullName evidence="1">Uncharacterized protein</fullName>
    </submittedName>
</protein>
<dbReference type="Proteomes" id="UP001497382">
    <property type="component" value="Unassembled WGS sequence"/>
</dbReference>
<dbReference type="EMBL" id="CAXIEN010000129">
    <property type="protein sequence ID" value="CAL1280232.1"/>
    <property type="molecule type" value="Genomic_DNA"/>
</dbReference>
<proteinExistence type="predicted"/>
<organism evidence="1 2">
    <name type="scientific">Larinioides sclopetarius</name>
    <dbReference type="NCBI Taxonomy" id="280406"/>
    <lineage>
        <taxon>Eukaryota</taxon>
        <taxon>Metazoa</taxon>
        <taxon>Ecdysozoa</taxon>
        <taxon>Arthropoda</taxon>
        <taxon>Chelicerata</taxon>
        <taxon>Arachnida</taxon>
        <taxon>Araneae</taxon>
        <taxon>Araneomorphae</taxon>
        <taxon>Entelegynae</taxon>
        <taxon>Araneoidea</taxon>
        <taxon>Araneidae</taxon>
        <taxon>Larinioides</taxon>
    </lineage>
</organism>
<name>A0AAV2A976_9ARAC</name>
<reference evidence="1 2" key="1">
    <citation type="submission" date="2024-04" db="EMBL/GenBank/DDBJ databases">
        <authorList>
            <person name="Rising A."/>
            <person name="Reimegard J."/>
            <person name="Sonavane S."/>
            <person name="Akerstrom W."/>
            <person name="Nylinder S."/>
            <person name="Hedman E."/>
            <person name="Kallberg Y."/>
        </authorList>
    </citation>
    <scope>NUCLEOTIDE SEQUENCE [LARGE SCALE GENOMIC DNA]</scope>
</reference>
<keyword evidence="2" id="KW-1185">Reference proteome</keyword>
<gene>
    <name evidence="1" type="ORF">LARSCL_LOCUS10843</name>
</gene>
<comment type="caution">
    <text evidence="1">The sequence shown here is derived from an EMBL/GenBank/DDBJ whole genome shotgun (WGS) entry which is preliminary data.</text>
</comment>
<accession>A0AAV2A976</accession>
<dbReference type="AlphaFoldDB" id="A0AAV2A976"/>
<sequence length="385" mass="44419">MDLKLCEFYFETISKLIGKENRRENLKQIKLYLNRFPSSPDSSNFNSKTRKGKERRLLRETLCYRIAYIYRNSLCISSAVAHHFEKVLNQNKSHLSELGQKNRTFRICSLGGGSPSDVIALIKVLEANLVARMSGDIQVTIVDMNGNWKSTCISILQCLERFKHPEPKISFIEADISAFGEEVTNAIKNAHIVSMVKFISESQGGTRKKMAQFRKNLKICELVQPGSLFLLLDCPQNGLVDICGGDTGLIPESRTVCNEPEHSHKLDSAALERHARFFDKLFRSANYSSSLELFVRVWIKTERPPLTDSVFLKALCEKYEDFKRRLIWKKKAQTNQTTDQLRRSRDARNWKQLFSAEMKDIGWNRKKIRKAITTVEREVVEKFKK</sequence>